<feature type="binding site" evidence="9">
    <location>
        <position position="99"/>
    </location>
    <ligand>
        <name>phosphoenolpyruvate</name>
        <dbReference type="ChEBI" id="CHEBI:58702"/>
    </ligand>
</feature>
<dbReference type="GO" id="GO:0009423">
    <property type="term" value="P:chorismate biosynthetic process"/>
    <property type="evidence" value="ECO:0007669"/>
    <property type="project" value="UniProtKB-UniRule"/>
</dbReference>
<keyword evidence="12" id="KW-1185">Reference proteome</keyword>
<evidence type="ECO:0000256" key="6">
    <source>
        <dbReference type="ARBA" id="ARBA00022679"/>
    </source>
</evidence>
<feature type="binding site" evidence="9">
    <location>
        <position position="403"/>
    </location>
    <ligand>
        <name>phosphoenolpyruvate</name>
        <dbReference type="ChEBI" id="CHEBI:58702"/>
    </ligand>
</feature>
<evidence type="ECO:0000256" key="7">
    <source>
        <dbReference type="ARBA" id="ARBA00023141"/>
    </source>
</evidence>
<evidence type="ECO:0000313" key="11">
    <source>
        <dbReference type="EMBL" id="SCX95130.1"/>
    </source>
</evidence>
<reference evidence="12" key="1">
    <citation type="submission" date="2016-10" db="EMBL/GenBank/DDBJ databases">
        <authorList>
            <person name="Varghese N."/>
            <person name="Submissions S."/>
        </authorList>
    </citation>
    <scope>NUCLEOTIDE SEQUENCE [LARGE SCALE GENOMIC DNA]</scope>
    <source>
        <strain evidence="12">XBD2006</strain>
    </source>
</reference>
<comment type="similarity">
    <text evidence="3 9">Belongs to the EPSP synthase family.</text>
</comment>
<keyword evidence="4 9" id="KW-0963">Cytoplasm</keyword>
<evidence type="ECO:0000256" key="4">
    <source>
        <dbReference type="ARBA" id="ARBA00022490"/>
    </source>
</evidence>
<dbReference type="FunFam" id="3.65.10.10:FF:000005">
    <property type="entry name" value="3-phosphoshikimate 1-carboxyvinyltransferase"/>
    <property type="match status" value="1"/>
</dbReference>
<dbReference type="InterPro" id="IPR036968">
    <property type="entry name" value="Enolpyruvate_Tfrase_sf"/>
</dbReference>
<evidence type="ECO:0000256" key="5">
    <source>
        <dbReference type="ARBA" id="ARBA00022605"/>
    </source>
</evidence>
<keyword evidence="7 9" id="KW-0057">Aromatic amino acid biosynthesis</keyword>
<comment type="caution">
    <text evidence="9">Lacks conserved residue(s) required for the propagation of feature annotation.</text>
</comment>
<dbReference type="Pfam" id="PF00275">
    <property type="entry name" value="EPSP_synthase"/>
    <property type="match status" value="1"/>
</dbReference>
<dbReference type="HAMAP" id="MF_00210">
    <property type="entry name" value="EPSP_synth"/>
    <property type="match status" value="1"/>
</dbReference>
<sequence length="443" mass="46802">MTTLEKARGPLRGEVTVPGDKSISHRSIMFGALAEGDTTITGFLESADCLSTIDCFRKLGITIDREEDEYKNVKKITVHGKGLNGLSAPIETLYTGNSGTTTRLMSGILAAQPFDTSITGDSSIEQRPMKRVIDPLTLMGASITSARGNGCAPLNIEGGKTLKGIDYTSPVASAQVKSAIILAGLYAEGDTIVHEPALSRNHTEIMLSAFGADIHNETANDGTASAILHPGRALHGIDINVPGDISSAAYFIAAALIVPGSELLIKNVGVNKTRAGIINVLKKMGADITLLNEDNSQESRADILVRYSKLCGNENGKFIIGGKDIPTMIDELPVVAVLAATADCETIIRDAAELKVKESNRIASVVENLTAMGCDAEATDDGMIIRGGKPLFGASINCHADHRLAMSFAIASLAAEGPTVIQDSECVSISYPTFFEDLKNLTR</sequence>
<dbReference type="GO" id="GO:0003866">
    <property type="term" value="F:3-phosphoshikimate 1-carboxyvinyltransferase activity"/>
    <property type="evidence" value="ECO:0007669"/>
    <property type="project" value="UniProtKB-UniRule"/>
</dbReference>
<feature type="binding site" evidence="9">
    <location>
        <position position="173"/>
    </location>
    <ligand>
        <name>3-phosphoshikimate</name>
        <dbReference type="ChEBI" id="CHEBI:145989"/>
    </ligand>
</feature>
<comment type="subcellular location">
    <subcellularLocation>
        <location evidence="9">Cytoplasm</location>
    </subcellularLocation>
</comment>
<keyword evidence="6 9" id="KW-0808">Transferase</keyword>
<feature type="binding site" evidence="9">
    <location>
        <position position="175"/>
    </location>
    <ligand>
        <name>3-phosphoshikimate</name>
        <dbReference type="ChEBI" id="CHEBI:145989"/>
    </ligand>
</feature>
<evidence type="ECO:0000256" key="3">
    <source>
        <dbReference type="ARBA" id="ARBA00009948"/>
    </source>
</evidence>
<dbReference type="PANTHER" id="PTHR21090:SF5">
    <property type="entry name" value="PENTAFUNCTIONAL AROM POLYPEPTIDE"/>
    <property type="match status" value="1"/>
</dbReference>
<feature type="binding site" evidence="9">
    <location>
        <position position="175"/>
    </location>
    <ligand>
        <name>phosphoenolpyruvate</name>
        <dbReference type="ChEBI" id="CHEBI:58702"/>
    </ligand>
</feature>
<dbReference type="Gene3D" id="3.65.10.10">
    <property type="entry name" value="Enolpyruvate transferase domain"/>
    <property type="match status" value="2"/>
</dbReference>
<feature type="binding site" evidence="9">
    <location>
        <position position="127"/>
    </location>
    <ligand>
        <name>phosphoenolpyruvate</name>
        <dbReference type="ChEBI" id="CHEBI:58702"/>
    </ligand>
</feature>
<dbReference type="SUPFAM" id="SSF55205">
    <property type="entry name" value="EPT/RTPC-like"/>
    <property type="match status" value="1"/>
</dbReference>
<dbReference type="NCBIfam" id="TIGR01356">
    <property type="entry name" value="aroA"/>
    <property type="match status" value="1"/>
</dbReference>
<dbReference type="Proteomes" id="UP000183047">
    <property type="component" value="Unassembled WGS sequence"/>
</dbReference>
<dbReference type="GO" id="GO:0008652">
    <property type="term" value="P:amino acid biosynthetic process"/>
    <property type="evidence" value="ECO:0007669"/>
    <property type="project" value="UniProtKB-KW"/>
</dbReference>
<dbReference type="InterPro" id="IPR023193">
    <property type="entry name" value="EPSP_synthase_CS"/>
</dbReference>
<evidence type="ECO:0000256" key="1">
    <source>
        <dbReference type="ARBA" id="ARBA00002174"/>
    </source>
</evidence>
<feature type="binding site" evidence="9">
    <location>
        <position position="26"/>
    </location>
    <ligand>
        <name>3-phosphoshikimate</name>
        <dbReference type="ChEBI" id="CHEBI:145989"/>
    </ligand>
</feature>
<feature type="binding site" evidence="9">
    <location>
        <position position="21"/>
    </location>
    <ligand>
        <name>phosphoenolpyruvate</name>
        <dbReference type="ChEBI" id="CHEBI:58702"/>
    </ligand>
</feature>
<feature type="active site" description="Proton acceptor" evidence="9">
    <location>
        <position position="330"/>
    </location>
</feature>
<feature type="binding site" evidence="9">
    <location>
        <position position="361"/>
    </location>
    <ligand>
        <name>phosphoenolpyruvate</name>
        <dbReference type="ChEBI" id="CHEBI:58702"/>
    </ligand>
</feature>
<dbReference type="PANTHER" id="PTHR21090">
    <property type="entry name" value="AROM/DEHYDROQUINATE SYNTHASE"/>
    <property type="match status" value="1"/>
</dbReference>
<comment type="pathway">
    <text evidence="2 9">Metabolic intermediate biosynthesis; chorismate biosynthesis; chorismate from D-erythrose 4-phosphate and phosphoenolpyruvate: step 6/7.</text>
</comment>
<dbReference type="UniPathway" id="UPA00053">
    <property type="reaction ID" value="UER00089"/>
</dbReference>
<evidence type="ECO:0000313" key="12">
    <source>
        <dbReference type="Proteomes" id="UP000183047"/>
    </source>
</evidence>
<dbReference type="PROSITE" id="PS00104">
    <property type="entry name" value="EPSP_SYNTHASE_1"/>
    <property type="match status" value="1"/>
</dbReference>
<feature type="binding site" evidence="9">
    <location>
        <position position="21"/>
    </location>
    <ligand>
        <name>3-phosphoshikimate</name>
        <dbReference type="ChEBI" id="CHEBI:145989"/>
    </ligand>
</feature>
<evidence type="ECO:0000256" key="2">
    <source>
        <dbReference type="ARBA" id="ARBA00004811"/>
    </source>
</evidence>
<dbReference type="FunFam" id="3.65.10.10:FF:000006">
    <property type="entry name" value="3-phosphoshikimate 1-carboxyvinyltransferase"/>
    <property type="match status" value="1"/>
</dbReference>
<dbReference type="OrthoDB" id="9809920at2"/>
<comment type="function">
    <text evidence="1 9">Catalyzes the transfer of the enolpyruvyl moiety of phosphoenolpyruvate (PEP) to the 5-hydroxyl of shikimate-3-phosphate (S3P) to produce enolpyruvyl shikimate-3-phosphate and inorganic phosphate.</text>
</comment>
<dbReference type="GO" id="GO:0005737">
    <property type="term" value="C:cytoplasm"/>
    <property type="evidence" value="ECO:0007669"/>
    <property type="project" value="UniProtKB-SubCell"/>
</dbReference>
<accession>A0A1G5BYM6</accession>
<dbReference type="CDD" id="cd01556">
    <property type="entry name" value="EPSP_synthase"/>
    <property type="match status" value="1"/>
</dbReference>
<evidence type="ECO:0000256" key="9">
    <source>
        <dbReference type="HAMAP-Rule" id="MF_00210"/>
    </source>
</evidence>
<keyword evidence="5 9" id="KW-0028">Amino-acid biosynthesis</keyword>
<name>A0A1G5BYM6_9FIRM</name>
<feature type="binding site" evidence="9">
    <location>
        <position position="357"/>
    </location>
    <ligand>
        <name>3-phosphoshikimate</name>
        <dbReference type="ChEBI" id="CHEBI:145989"/>
    </ligand>
</feature>
<organism evidence="11 12">
    <name type="scientific">Butyrivibrio hungatei</name>
    <dbReference type="NCBI Taxonomy" id="185008"/>
    <lineage>
        <taxon>Bacteria</taxon>
        <taxon>Bacillati</taxon>
        <taxon>Bacillota</taxon>
        <taxon>Clostridia</taxon>
        <taxon>Lachnospirales</taxon>
        <taxon>Lachnospiraceae</taxon>
        <taxon>Butyrivibrio</taxon>
    </lineage>
</organism>
<comment type="catalytic activity">
    <reaction evidence="8">
        <text>3-phosphoshikimate + phosphoenolpyruvate = 5-O-(1-carboxyvinyl)-3-phosphoshikimate + phosphate</text>
        <dbReference type="Rhea" id="RHEA:21256"/>
        <dbReference type="ChEBI" id="CHEBI:43474"/>
        <dbReference type="ChEBI" id="CHEBI:57701"/>
        <dbReference type="ChEBI" id="CHEBI:58702"/>
        <dbReference type="ChEBI" id="CHEBI:145989"/>
        <dbReference type="EC" id="2.5.1.19"/>
    </reaction>
    <physiologicalReaction direction="left-to-right" evidence="8">
        <dbReference type="Rhea" id="RHEA:21257"/>
    </physiologicalReaction>
</comment>
<feature type="domain" description="Enolpyruvate transferase" evidence="10">
    <location>
        <begin position="8"/>
        <end position="438"/>
    </location>
</feature>
<proteinExistence type="inferred from homology"/>
<protein>
    <recommendedName>
        <fullName evidence="9">3-phosphoshikimate 1-carboxyvinyltransferase</fullName>
        <ecNumber evidence="9">2.5.1.19</ecNumber>
    </recommendedName>
    <alternativeName>
        <fullName evidence="9">5-enolpyruvylshikimate-3-phosphate synthase</fullName>
        <shortName evidence="9">EPSP synthase</shortName>
        <shortName evidence="9">EPSPS</shortName>
    </alternativeName>
</protein>
<dbReference type="EC" id="2.5.1.19" evidence="9"/>
<dbReference type="InterPro" id="IPR006264">
    <property type="entry name" value="EPSP_synthase"/>
</dbReference>
<dbReference type="AlphaFoldDB" id="A0A1G5BYM6"/>
<comment type="subunit">
    <text evidence="9">Monomer.</text>
</comment>
<dbReference type="PROSITE" id="PS00885">
    <property type="entry name" value="EPSP_SYNTHASE_2"/>
    <property type="match status" value="1"/>
</dbReference>
<dbReference type="InterPro" id="IPR001986">
    <property type="entry name" value="Enolpyruvate_Tfrase_dom"/>
</dbReference>
<evidence type="ECO:0000256" key="8">
    <source>
        <dbReference type="ARBA" id="ARBA00044633"/>
    </source>
</evidence>
<dbReference type="PIRSF" id="PIRSF000505">
    <property type="entry name" value="EPSPS"/>
    <property type="match status" value="1"/>
</dbReference>
<dbReference type="InterPro" id="IPR013792">
    <property type="entry name" value="RNA3'P_cycl/enolpyr_Trfase_a/b"/>
</dbReference>
<dbReference type="EMBL" id="FMUR01000005">
    <property type="protein sequence ID" value="SCX95130.1"/>
    <property type="molecule type" value="Genomic_DNA"/>
</dbReference>
<dbReference type="GO" id="GO:0009073">
    <property type="term" value="P:aromatic amino acid family biosynthetic process"/>
    <property type="evidence" value="ECO:0007669"/>
    <property type="project" value="UniProtKB-KW"/>
</dbReference>
<feature type="binding site" evidence="9">
    <location>
        <position position="330"/>
    </location>
    <ligand>
        <name>3-phosphoshikimate</name>
        <dbReference type="ChEBI" id="CHEBI:145989"/>
    </ligand>
</feature>
<dbReference type="RefSeq" id="WP_074461615.1">
    <property type="nucleotide sequence ID" value="NZ_FMUR01000005.1"/>
</dbReference>
<evidence type="ECO:0000259" key="10">
    <source>
        <dbReference type="Pfam" id="PF00275"/>
    </source>
</evidence>
<feature type="binding site" evidence="9">
    <location>
        <position position="22"/>
    </location>
    <ligand>
        <name>3-phosphoshikimate</name>
        <dbReference type="ChEBI" id="CHEBI:145989"/>
    </ligand>
</feature>
<gene>
    <name evidence="9" type="primary">aroA</name>
    <name evidence="11" type="ORF">SAMN02910451_00879</name>
</gene>